<dbReference type="AlphaFoldDB" id="Q5BVY4"/>
<feature type="domain" description="DUF7898" evidence="1">
    <location>
        <begin position="32"/>
        <end position="91"/>
    </location>
</feature>
<dbReference type="InterPro" id="IPR057220">
    <property type="entry name" value="DUF7898"/>
</dbReference>
<dbReference type="Gene3D" id="1.10.3380.20">
    <property type="match status" value="1"/>
</dbReference>
<dbReference type="EMBL" id="AY812552">
    <property type="protein sequence ID" value="AAX28441.1"/>
    <property type="molecule type" value="mRNA"/>
</dbReference>
<dbReference type="PANTHER" id="PTHR10133">
    <property type="entry name" value="DNA POLYMERASE I"/>
    <property type="match status" value="1"/>
</dbReference>
<protein>
    <recommendedName>
        <fullName evidence="1">DUF7898 domain-containing protein</fullName>
    </recommendedName>
</protein>
<dbReference type="InterPro" id="IPR002298">
    <property type="entry name" value="DNA_polymerase_A"/>
</dbReference>
<evidence type="ECO:0000313" key="2">
    <source>
        <dbReference type="EMBL" id="AAX28441.1"/>
    </source>
</evidence>
<dbReference type="GO" id="GO:0003887">
    <property type="term" value="F:DNA-directed DNA polymerase activity"/>
    <property type="evidence" value="ECO:0007669"/>
    <property type="project" value="InterPro"/>
</dbReference>
<dbReference type="SUPFAM" id="SSF158702">
    <property type="entry name" value="Sec63 N-terminal domain-like"/>
    <property type="match status" value="1"/>
</dbReference>
<sequence length="206" mass="22818">MVTVFCNRLGWSHMERIIANFQSRLCYGVSDELVDLIRLLPLVNAERARALYAAGYSSISSLATARPQEISRILQRAVPFERKVNNNNNNNNNVCVKSSSCTILLDDGRVINEHEAGPLIVQQAKQLLEIDLASVYGKDLVIVSKNNDGGEKSIELVESVVTTTVDPLSRSNFITMTYEKESGNLISNIKSSPPIMGILVSFYQII</sequence>
<dbReference type="PANTHER" id="PTHR10133:SF62">
    <property type="entry name" value="DNA POLYMERASE THETA"/>
    <property type="match status" value="1"/>
</dbReference>
<reference evidence="2" key="1">
    <citation type="submission" date="2005-03" db="EMBL/GenBank/DDBJ databases">
        <authorList>
            <person name="Han Z."/>
        </authorList>
    </citation>
    <scope>NUCLEOTIDE SEQUENCE</scope>
</reference>
<evidence type="ECO:0000259" key="1">
    <source>
        <dbReference type="Pfam" id="PF25453"/>
    </source>
</evidence>
<dbReference type="GO" id="GO:0097681">
    <property type="term" value="P:double-strand break repair via alternative nonhomologous end joining"/>
    <property type="evidence" value="ECO:0007669"/>
    <property type="project" value="TreeGrafter"/>
</dbReference>
<name>Q5BVY4_SCHJA</name>
<proteinExistence type="evidence at transcript level"/>
<dbReference type="Pfam" id="PF25453">
    <property type="entry name" value="DUF7898"/>
    <property type="match status" value="1"/>
</dbReference>
<organism evidence="2">
    <name type="scientific">Schistosoma japonicum</name>
    <name type="common">Blood fluke</name>
    <dbReference type="NCBI Taxonomy" id="6182"/>
    <lineage>
        <taxon>Eukaryota</taxon>
        <taxon>Metazoa</taxon>
        <taxon>Spiralia</taxon>
        <taxon>Lophotrochozoa</taxon>
        <taxon>Platyhelminthes</taxon>
        <taxon>Trematoda</taxon>
        <taxon>Digenea</taxon>
        <taxon>Strigeidida</taxon>
        <taxon>Schistosomatoidea</taxon>
        <taxon>Schistosomatidae</taxon>
        <taxon>Schistosoma</taxon>
    </lineage>
</organism>
<dbReference type="Gene3D" id="1.10.150.20">
    <property type="entry name" value="5' to 3' exonuclease, C-terminal subdomain"/>
    <property type="match status" value="1"/>
</dbReference>
<accession>Q5BVY4</accession>
<reference evidence="2" key="2">
    <citation type="journal article" date="2006" name="PLoS Pathog.">
        <title>New perspectives on host-parasite interplay by comparative transcriptomic and proteomic analyses of Schistosoma japonicum.</title>
        <authorList>
            <person name="Liu F."/>
            <person name="Lu J."/>
            <person name="Hu W."/>
            <person name="Wang S.Y."/>
            <person name="Cui S.J."/>
            <person name="Chi M."/>
            <person name="Yan Q."/>
            <person name="Wang X.R."/>
            <person name="Song H.D."/>
            <person name="Xu X.N."/>
            <person name="Wang J.J."/>
            <person name="Zhang X.L."/>
            <person name="Zhang X."/>
            <person name="Wang Z.Q."/>
            <person name="Xue C.L."/>
            <person name="Brindley P.J."/>
            <person name="McManus D.P."/>
            <person name="Yang P.Y."/>
            <person name="Feng Z."/>
            <person name="Chen Z."/>
            <person name="Han Z.G."/>
        </authorList>
    </citation>
    <scope>NUCLEOTIDE SEQUENCE</scope>
</reference>
<dbReference type="GO" id="GO:0006261">
    <property type="term" value="P:DNA-templated DNA replication"/>
    <property type="evidence" value="ECO:0007669"/>
    <property type="project" value="InterPro"/>
</dbReference>